<dbReference type="Proteomes" id="UP001142175">
    <property type="component" value="Unassembled WGS sequence"/>
</dbReference>
<dbReference type="Gene3D" id="3.40.50.1820">
    <property type="entry name" value="alpha/beta hydrolase"/>
    <property type="match status" value="1"/>
</dbReference>
<dbReference type="InterPro" id="IPR000073">
    <property type="entry name" value="AB_hydrolase_1"/>
</dbReference>
<sequence>MVYANSPQIIRQGLLALAGRTETCGTLASVKVPTLIICGREDAVTPLSESEKMHKSIKDSILKVIDKAGHVSNLEQPKEFNQYLEEFLGTLKGLDLQGKSESQKDVKKITLTK</sequence>
<proteinExistence type="predicted"/>
<dbReference type="EMBL" id="JANSUY010000001">
    <property type="protein sequence ID" value="MCR9013611.1"/>
    <property type="molecule type" value="Genomic_DNA"/>
</dbReference>
<reference evidence="2" key="1">
    <citation type="submission" date="2022-08" db="EMBL/GenBank/DDBJ databases">
        <authorList>
            <person name="Zhang D."/>
        </authorList>
    </citation>
    <scope>NUCLEOTIDE SEQUENCE</scope>
    <source>
        <strain evidence="2">XJ19-11</strain>
    </source>
</reference>
<feature type="domain" description="AB hydrolase-1" evidence="1">
    <location>
        <begin position="26"/>
        <end position="76"/>
    </location>
</feature>
<accession>A0A9X2SZ74</accession>
<dbReference type="InterPro" id="IPR029058">
    <property type="entry name" value="AB_hydrolase_fold"/>
</dbReference>
<protein>
    <submittedName>
        <fullName evidence="2">Alpha/beta hydrolase</fullName>
    </submittedName>
</protein>
<dbReference type="GO" id="GO:0016787">
    <property type="term" value="F:hydrolase activity"/>
    <property type="evidence" value="ECO:0007669"/>
    <property type="project" value="UniProtKB-KW"/>
</dbReference>
<evidence type="ECO:0000313" key="3">
    <source>
        <dbReference type="Proteomes" id="UP001142175"/>
    </source>
</evidence>
<comment type="caution">
    <text evidence="2">The sequence shown here is derived from an EMBL/GenBank/DDBJ whole genome shotgun (WGS) entry which is preliminary data.</text>
</comment>
<dbReference type="PANTHER" id="PTHR43689:SF8">
    <property type="entry name" value="ALPHA_BETA-HYDROLASES SUPERFAMILY PROTEIN"/>
    <property type="match status" value="1"/>
</dbReference>
<dbReference type="PANTHER" id="PTHR43689">
    <property type="entry name" value="HYDROLASE"/>
    <property type="match status" value="1"/>
</dbReference>
<dbReference type="Pfam" id="PF00561">
    <property type="entry name" value="Abhydrolase_1"/>
    <property type="match status" value="1"/>
</dbReference>
<name>A0A9X2SZ74_9BACT</name>
<evidence type="ECO:0000259" key="1">
    <source>
        <dbReference type="Pfam" id="PF00561"/>
    </source>
</evidence>
<keyword evidence="2" id="KW-0378">Hydrolase</keyword>
<organism evidence="2 3">
    <name type="scientific">Aquiflexum gelatinilyticum</name>
    <dbReference type="NCBI Taxonomy" id="2961943"/>
    <lineage>
        <taxon>Bacteria</taxon>
        <taxon>Pseudomonadati</taxon>
        <taxon>Bacteroidota</taxon>
        <taxon>Cytophagia</taxon>
        <taxon>Cytophagales</taxon>
        <taxon>Cyclobacteriaceae</taxon>
        <taxon>Aquiflexum</taxon>
    </lineage>
</organism>
<dbReference type="SUPFAM" id="SSF53474">
    <property type="entry name" value="alpha/beta-Hydrolases"/>
    <property type="match status" value="1"/>
</dbReference>
<gene>
    <name evidence="2" type="ORF">NU887_01125</name>
</gene>
<keyword evidence="3" id="KW-1185">Reference proteome</keyword>
<evidence type="ECO:0000313" key="2">
    <source>
        <dbReference type="EMBL" id="MCR9013611.1"/>
    </source>
</evidence>
<dbReference type="AlphaFoldDB" id="A0A9X2SZ74"/>